<dbReference type="Proteomes" id="UP000006078">
    <property type="component" value="Unassembled WGS sequence"/>
</dbReference>
<dbReference type="PANTHER" id="PTHR47271:SF3">
    <property type="entry name" value="ARGININE DEIMINASE"/>
    <property type="match status" value="1"/>
</dbReference>
<dbReference type="RefSeq" id="WP_004600822.1">
    <property type="nucleotide sequence ID" value="NZ_HF541866.1"/>
</dbReference>
<proteinExistence type="inferred from homology"/>
<keyword evidence="6 8" id="KW-0378">Hydrolase</keyword>
<evidence type="ECO:0000256" key="9">
    <source>
        <dbReference type="PIRSR" id="PIRSR006356-1"/>
    </source>
</evidence>
<dbReference type="eggNOG" id="COG2235">
    <property type="taxonomic scope" value="Bacteria"/>
</dbReference>
<dbReference type="Gene3D" id="3.75.10.10">
    <property type="entry name" value="L-arginine/glycine Amidinotransferase, Chain A"/>
    <property type="match status" value="1"/>
</dbReference>
<comment type="catalytic activity">
    <reaction evidence="7 8">
        <text>L-arginine + H2O = L-citrulline + NH4(+)</text>
        <dbReference type="Rhea" id="RHEA:19597"/>
        <dbReference type="ChEBI" id="CHEBI:15377"/>
        <dbReference type="ChEBI" id="CHEBI:28938"/>
        <dbReference type="ChEBI" id="CHEBI:32682"/>
        <dbReference type="ChEBI" id="CHEBI:57743"/>
        <dbReference type="EC" id="3.5.3.6"/>
    </reaction>
</comment>
<dbReference type="GO" id="GO:0005737">
    <property type="term" value="C:cytoplasm"/>
    <property type="evidence" value="ECO:0007669"/>
    <property type="project" value="UniProtKB-SubCell"/>
</dbReference>
<feature type="active site" description="Amidino-cysteine intermediate" evidence="8 9">
    <location>
        <position position="402"/>
    </location>
</feature>
<evidence type="ECO:0000313" key="13">
    <source>
        <dbReference type="Proteomes" id="UP000011016"/>
    </source>
</evidence>
<dbReference type="Proteomes" id="UP000011016">
    <property type="component" value="Unassembled WGS sequence"/>
</dbReference>
<sequence length="414" mass="45328">MGREIGVYSESGRLREVIVCAPGKAHRRLTPSNCGELLFDDVLWVEQAERDHAEFVAAMRSRGVVVHELRDLLVEVLDDEAGRKFVLGRKLEARTVGRGTGEELAEWLLGVPAGELADYLLAGLAYGELPDEAVGQNLKGLRDLHEPTDFLLPPLPNALYTRDTTAWLYDGVSLNPMYWRTRRQETLLTEAVYRHHPLFKDREFEIWFGGDGHETQGLAALEGGDLMALGNGVVLAGMGERTSWQGVSQLAYELLTRGAATSVVVAAMEKRRAAMHLDTVLTFLDRDLVTYYPPVLDEAVPLVLTLGAGGRLAVERQDGHLLDVLAEKLGLGKLRAVSTGGDPYAAEREQWNDANNLVALEPGVAIGYDRTEATNEKLVDAGVELITIRSAELGRGRGGGHCMTCPVLRDPVDD</sequence>
<dbReference type="InterPro" id="IPR003876">
    <property type="entry name" value="Arg_deiminase"/>
</dbReference>
<evidence type="ECO:0000313" key="11">
    <source>
        <dbReference type="EMBL" id="EJZ82166.1"/>
    </source>
</evidence>
<comment type="caution">
    <text evidence="10">The sequence shown here is derived from an EMBL/GenBank/DDBJ whole genome shotgun (WGS) entry which is preliminary data.</text>
</comment>
<evidence type="ECO:0000256" key="1">
    <source>
        <dbReference type="ARBA" id="ARBA00004496"/>
    </source>
</evidence>
<evidence type="ECO:0000313" key="12">
    <source>
        <dbReference type="Proteomes" id="UP000006078"/>
    </source>
</evidence>
<dbReference type="HOGENOM" id="CLU_052662_0_0_11"/>
<dbReference type="OrthoDB" id="9807502at2"/>
<dbReference type="PIRSF" id="PIRSF006356">
    <property type="entry name" value="Arg_deiminase"/>
    <property type="match status" value="1"/>
</dbReference>
<dbReference type="EMBL" id="AHAE01000040">
    <property type="protein sequence ID" value="EJZ82166.1"/>
    <property type="molecule type" value="Genomic_DNA"/>
</dbReference>
<evidence type="ECO:0000313" key="10">
    <source>
        <dbReference type="EMBL" id="CCI83337.1"/>
    </source>
</evidence>
<gene>
    <name evidence="8 10" type="primary">arcA</name>
    <name evidence="10" type="ORF">BN46_0601</name>
    <name evidence="11" type="ORF">HMPREF9719_00932</name>
</gene>
<dbReference type="AlphaFoldDB" id="I7L8P2"/>
<evidence type="ECO:0000256" key="8">
    <source>
        <dbReference type="HAMAP-Rule" id="MF_00242"/>
    </source>
</evidence>
<dbReference type="GO" id="GO:0019546">
    <property type="term" value="P:L-arginine deiminase pathway"/>
    <property type="evidence" value="ECO:0007669"/>
    <property type="project" value="TreeGrafter"/>
</dbReference>
<organism evidence="10 13">
    <name type="scientific">Corynebacterium otitidis ATCC 51513</name>
    <dbReference type="NCBI Taxonomy" id="883169"/>
    <lineage>
        <taxon>Bacteria</taxon>
        <taxon>Bacillati</taxon>
        <taxon>Actinomycetota</taxon>
        <taxon>Actinomycetes</taxon>
        <taxon>Mycobacteriales</taxon>
        <taxon>Corynebacteriaceae</taxon>
        <taxon>Corynebacterium</taxon>
    </lineage>
</organism>
<name>I7L8P2_9CORY</name>
<dbReference type="PRINTS" id="PR01466">
    <property type="entry name" value="ARGDEIMINASE"/>
</dbReference>
<reference evidence="10 13" key="1">
    <citation type="journal article" date="2012" name="J. Bacteriol.">
        <title>Draft Genome Sequence of Turicella otitidis ATCC 51513, Isolated from Middle Ear Fluid from a Child with Otitis Media.</title>
        <authorList>
            <person name="Brinkrolf K."/>
            <person name="Schneider J."/>
            <person name="Knecht M."/>
            <person name="Ruckert C."/>
            <person name="Tauch A."/>
        </authorList>
    </citation>
    <scope>NUCLEOTIDE SEQUENCE [LARGE SCALE GENOMIC DNA]</scope>
    <source>
        <strain evidence="10 13">ATCC 51513</strain>
    </source>
</reference>
<dbReference type="NCBIfam" id="NF002381">
    <property type="entry name" value="PRK01388.1"/>
    <property type="match status" value="1"/>
</dbReference>
<evidence type="ECO:0000256" key="7">
    <source>
        <dbReference type="ARBA" id="ARBA00049429"/>
    </source>
</evidence>
<evidence type="ECO:0000256" key="2">
    <source>
        <dbReference type="ARBA" id="ARBA00005213"/>
    </source>
</evidence>
<dbReference type="STRING" id="29321.AAV33_01035"/>
<dbReference type="GO" id="GO:0016990">
    <property type="term" value="F:arginine deiminase activity"/>
    <property type="evidence" value="ECO:0007669"/>
    <property type="project" value="UniProtKB-UniRule"/>
</dbReference>
<dbReference type="HAMAP" id="MF_00242">
    <property type="entry name" value="Arg_deiminase"/>
    <property type="match status" value="1"/>
</dbReference>
<comment type="similarity">
    <text evidence="3 8">Belongs to the arginine deiminase family.</text>
</comment>
<dbReference type="EMBL" id="CAJZ01000093">
    <property type="protein sequence ID" value="CCI83337.1"/>
    <property type="molecule type" value="Genomic_DNA"/>
</dbReference>
<reference evidence="11 12" key="2">
    <citation type="submission" date="2012-08" db="EMBL/GenBank/DDBJ databases">
        <title>The Genome Sequence of Turicella otitidis ATCC 51513.</title>
        <authorList>
            <consortium name="The Broad Institute Genome Sequencing Platform"/>
            <person name="Earl A."/>
            <person name="Ward D."/>
            <person name="Feldgarden M."/>
            <person name="Gevers D."/>
            <person name="Huys G."/>
            <person name="Walker B."/>
            <person name="Young S.K."/>
            <person name="Zeng Q."/>
            <person name="Gargeya S."/>
            <person name="Fitzgerald M."/>
            <person name="Haas B."/>
            <person name="Abouelleil A."/>
            <person name="Alvarado L."/>
            <person name="Arachchi H.M."/>
            <person name="Berlin A.M."/>
            <person name="Chapman S.B."/>
            <person name="Goldberg J."/>
            <person name="Griggs A."/>
            <person name="Gujja S."/>
            <person name="Hansen M."/>
            <person name="Howarth C."/>
            <person name="Imamovic A."/>
            <person name="Larimer J."/>
            <person name="McCowen C."/>
            <person name="Montmayeur A."/>
            <person name="Murphy C."/>
            <person name="Neiman D."/>
            <person name="Pearson M."/>
            <person name="Priest M."/>
            <person name="Roberts A."/>
            <person name="Saif S."/>
            <person name="Shea T."/>
            <person name="Sisk P."/>
            <person name="Sykes S."/>
            <person name="Wortman J."/>
            <person name="Nusbaum C."/>
            <person name="Birren B."/>
        </authorList>
    </citation>
    <scope>NUCLEOTIDE SEQUENCE [LARGE SCALE GENOMIC DNA]</scope>
    <source>
        <strain evidence="11 12">ATCC 51513</strain>
    </source>
</reference>
<dbReference type="SUPFAM" id="SSF55909">
    <property type="entry name" value="Pentein"/>
    <property type="match status" value="1"/>
</dbReference>
<dbReference type="PANTHER" id="PTHR47271">
    <property type="entry name" value="ARGININE DEIMINASE"/>
    <property type="match status" value="1"/>
</dbReference>
<evidence type="ECO:0000256" key="3">
    <source>
        <dbReference type="ARBA" id="ARBA00010206"/>
    </source>
</evidence>
<accession>I7L8P2</accession>
<comment type="subcellular location">
    <subcellularLocation>
        <location evidence="1 8">Cytoplasm</location>
    </subcellularLocation>
</comment>
<dbReference type="Pfam" id="PF02274">
    <property type="entry name" value="ADI"/>
    <property type="match status" value="1"/>
</dbReference>
<dbReference type="PATRIC" id="fig|883169.3.peg.897"/>
<keyword evidence="12" id="KW-1185">Reference proteome</keyword>
<evidence type="ECO:0000256" key="6">
    <source>
        <dbReference type="ARBA" id="ARBA00022801"/>
    </source>
</evidence>
<dbReference type="EC" id="3.5.3.6" evidence="8"/>
<evidence type="ECO:0000256" key="5">
    <source>
        <dbReference type="ARBA" id="ARBA00022503"/>
    </source>
</evidence>
<keyword evidence="4 8" id="KW-0963">Cytoplasm</keyword>
<protein>
    <recommendedName>
        <fullName evidence="8">Arginine deiminase</fullName>
        <shortName evidence="8">ADI</shortName>
        <ecNumber evidence="8">3.5.3.6</ecNumber>
    </recommendedName>
    <alternativeName>
        <fullName evidence="8">Arginine dihydrolase</fullName>
        <shortName evidence="8">AD</shortName>
    </alternativeName>
</protein>
<dbReference type="Gene3D" id="1.10.3930.10">
    <property type="entry name" value="Arginine deiminase"/>
    <property type="match status" value="1"/>
</dbReference>
<comment type="pathway">
    <text evidence="2 8">Amino-acid degradation; L-arginine degradation via ADI pathway; carbamoyl phosphate from L-arginine: step 1/2.</text>
</comment>
<evidence type="ECO:0000256" key="4">
    <source>
        <dbReference type="ARBA" id="ARBA00022490"/>
    </source>
</evidence>
<dbReference type="UniPathway" id="UPA00254">
    <property type="reaction ID" value="UER00364"/>
</dbReference>
<keyword evidence="5 8" id="KW-0056">Arginine metabolism</keyword>